<evidence type="ECO:0000313" key="2">
    <source>
        <dbReference type="Proteomes" id="UP000298159"/>
    </source>
</evidence>
<dbReference type="AlphaFoldDB" id="A0A4Z1CZM3"/>
<sequence>MLLTLDGNLAPSWLSGKSVTPLTAGERLGAILADRVMAGCRSTGATHLRYAPLGADPIVTTSAIPADVTTRPSTLLWTPDHQGALLFPAPGHVLLAGTKPFMTAAVPEGTDAARARFTRYACKQAARHPELLAVAATYVPTHHAWSDAAEVPPDTATAHHLNLLREFSNGTLPAPTFAYAWWQTRRTAKSNGERVRGPLEELFNHVFLLLEDYEVAPELAEPTDLTAPELQAAVTEAYRDTQAPALIPSEGAASAAPGQG</sequence>
<dbReference type="EMBL" id="SRRT01000006">
    <property type="protein sequence ID" value="TGN74825.1"/>
    <property type="molecule type" value="Genomic_DNA"/>
</dbReference>
<proteinExistence type="predicted"/>
<reference evidence="1 2" key="1">
    <citation type="submission" date="2019-04" db="EMBL/GenBank/DDBJ databases">
        <title>Streptomyces sp. nov. Bv016 isolated from bark of Buahinia variegata.</title>
        <authorList>
            <person name="Kanchanasin P."/>
            <person name="Tanasupawat S."/>
            <person name="Yuki M."/>
            <person name="Kudo T."/>
        </authorList>
    </citation>
    <scope>NUCLEOTIDE SEQUENCE [LARGE SCALE GENOMIC DNA]</scope>
    <source>
        <strain evidence="1 2">Bv016</strain>
    </source>
</reference>
<accession>A0A4Z1CZM3</accession>
<organism evidence="1 2">
    <name type="scientific">Streptomyces bauhiniae</name>
    <dbReference type="NCBI Taxonomy" id="2340725"/>
    <lineage>
        <taxon>Bacteria</taxon>
        <taxon>Bacillati</taxon>
        <taxon>Actinomycetota</taxon>
        <taxon>Actinomycetes</taxon>
        <taxon>Kitasatosporales</taxon>
        <taxon>Streptomycetaceae</taxon>
        <taxon>Streptomyces</taxon>
    </lineage>
</organism>
<protein>
    <recommendedName>
        <fullName evidence="3">Colicin D immunity protein domain-containing protein</fullName>
    </recommendedName>
</protein>
<name>A0A4Z1CZM3_9ACTN</name>
<evidence type="ECO:0000313" key="1">
    <source>
        <dbReference type="EMBL" id="TGN74825.1"/>
    </source>
</evidence>
<evidence type="ECO:0008006" key="3">
    <source>
        <dbReference type="Google" id="ProtNLM"/>
    </source>
</evidence>
<comment type="caution">
    <text evidence="1">The sequence shown here is derived from an EMBL/GenBank/DDBJ whole genome shotgun (WGS) entry which is preliminary data.</text>
</comment>
<keyword evidence="2" id="KW-1185">Reference proteome</keyword>
<gene>
    <name evidence="1" type="ORF">E5083_21915</name>
</gene>
<dbReference type="Proteomes" id="UP000298159">
    <property type="component" value="Unassembled WGS sequence"/>
</dbReference>